<name>A0A7U3NLZ1_9CYAN</name>
<accession>A0A7U3NLZ1</accession>
<reference evidence="2" key="1">
    <citation type="submission" date="2020-10" db="EMBL/GenBank/DDBJ databases">
        <title>Genome-based taxonomic classification of the species Anabaenopsis elenkinii.</title>
        <authorList>
            <person name="Delbaje E."/>
            <person name="Andreote A.P.D."/>
            <person name="Pellegrinetti T.A."/>
            <person name="Cruz R.B."/>
            <person name="Branco L.H.Z."/>
            <person name="Fiore M.F."/>
        </authorList>
    </citation>
    <scope>NUCLEOTIDE SEQUENCE [LARGE SCALE GENOMIC DNA]</scope>
    <source>
        <strain evidence="2">CCIBt3563</strain>
    </source>
</reference>
<evidence type="ECO:0000313" key="1">
    <source>
        <dbReference type="EMBL" id="QOV21345.1"/>
    </source>
</evidence>
<dbReference type="RefSeq" id="WP_200987001.1">
    <property type="nucleotide sequence ID" value="NZ_CP063311.1"/>
</dbReference>
<dbReference type="EMBL" id="CP063311">
    <property type="protein sequence ID" value="QOV21345.1"/>
    <property type="molecule type" value="Genomic_DNA"/>
</dbReference>
<dbReference type="AlphaFoldDB" id="A0A7U3NLZ1"/>
<evidence type="ECO:0000313" key="2">
    <source>
        <dbReference type="Proteomes" id="UP000593846"/>
    </source>
</evidence>
<sequence length="63" mass="7539">MAEMDFTPGCERLEPLPSKRPRLKTEESLFQPFYLNFRRRRYVIEPSGDGWGKFISRSCHNFL</sequence>
<protein>
    <submittedName>
        <fullName evidence="1">Uncharacterized protein</fullName>
    </submittedName>
</protein>
<dbReference type="KEGG" id="aee:IM676_11235"/>
<gene>
    <name evidence="1" type="ORF">IM676_11235</name>
</gene>
<organism evidence="1 2">
    <name type="scientific">Anabaenopsis elenkinii CCIBt3563</name>
    <dbReference type="NCBI Taxonomy" id="2779889"/>
    <lineage>
        <taxon>Bacteria</taxon>
        <taxon>Bacillati</taxon>
        <taxon>Cyanobacteriota</taxon>
        <taxon>Cyanophyceae</taxon>
        <taxon>Nostocales</taxon>
        <taxon>Nodulariaceae</taxon>
        <taxon>Anabaenopsis</taxon>
    </lineage>
</organism>
<keyword evidence="2" id="KW-1185">Reference proteome</keyword>
<dbReference type="Proteomes" id="UP000593846">
    <property type="component" value="Chromosome"/>
</dbReference>
<proteinExistence type="predicted"/>